<keyword evidence="6" id="KW-0677">Repeat</keyword>
<evidence type="ECO:0000256" key="8">
    <source>
        <dbReference type="ARBA" id="ARBA00047658"/>
    </source>
</evidence>
<evidence type="ECO:0000256" key="3">
    <source>
        <dbReference type="ARBA" id="ARBA00014772"/>
    </source>
</evidence>
<dbReference type="PROSITE" id="PS51147">
    <property type="entry name" value="PFTA"/>
    <property type="match status" value="4"/>
</dbReference>
<evidence type="ECO:0000256" key="7">
    <source>
        <dbReference type="ARBA" id="ARBA00031267"/>
    </source>
</evidence>
<proteinExistence type="inferred from homology"/>
<comment type="similarity">
    <text evidence="1 9">Belongs to the protein prenyltransferase subunit alpha family.</text>
</comment>
<comment type="function">
    <text evidence="9">Catalyzes the transfer of a geranyl-geranyl moiety from geranyl-geranyl pyrophosphate to cysteines occuring in specific C-terminal amino acid sequences.</text>
</comment>
<evidence type="ECO:0000313" key="11">
    <source>
        <dbReference type="Proteomes" id="UP001201812"/>
    </source>
</evidence>
<name>A0AAD4R465_9BILA</name>
<dbReference type="GO" id="GO:0004663">
    <property type="term" value="F:Rab geranylgeranyltransferase activity"/>
    <property type="evidence" value="ECO:0007669"/>
    <property type="project" value="UniProtKB-UniRule"/>
</dbReference>
<keyword evidence="11" id="KW-1185">Reference proteome</keyword>
<dbReference type="SUPFAM" id="SSF48439">
    <property type="entry name" value="Protein prenylyltransferase"/>
    <property type="match status" value="1"/>
</dbReference>
<evidence type="ECO:0000256" key="1">
    <source>
        <dbReference type="ARBA" id="ARBA00006734"/>
    </source>
</evidence>
<dbReference type="PANTHER" id="PTHR11129">
    <property type="entry name" value="PROTEIN FARNESYLTRANSFERASE ALPHA SUBUNIT/RAB GERANYLGERANYL TRANSFERASE ALPHA SUBUNIT"/>
    <property type="match status" value="1"/>
</dbReference>
<gene>
    <name evidence="10" type="ORF">DdX_11579</name>
</gene>
<dbReference type="GO" id="GO:0005968">
    <property type="term" value="C:Rab-protein geranylgeranyltransferase complex"/>
    <property type="evidence" value="ECO:0007669"/>
    <property type="project" value="TreeGrafter"/>
</dbReference>
<dbReference type="FunFam" id="1.25.40.120:FF:000035">
    <property type="entry name" value="Geranylgeranyl transferase type-2 subunit alpha"/>
    <property type="match status" value="1"/>
</dbReference>
<protein>
    <recommendedName>
        <fullName evidence="3 9">Geranylgeranyl transferase type-2 subunit alpha</fullName>
        <ecNumber evidence="2 9">2.5.1.60</ecNumber>
    </recommendedName>
    <alternativeName>
        <fullName evidence="7 9">Geranylgeranyl transferase type II subunit alpha</fullName>
    </alternativeName>
</protein>
<reference evidence="10" key="1">
    <citation type="submission" date="2022-01" db="EMBL/GenBank/DDBJ databases">
        <title>Genome Sequence Resource for Two Populations of Ditylenchus destructor, the Migratory Endoparasitic Phytonematode.</title>
        <authorList>
            <person name="Zhang H."/>
            <person name="Lin R."/>
            <person name="Xie B."/>
        </authorList>
    </citation>
    <scope>NUCLEOTIDE SEQUENCE</scope>
    <source>
        <strain evidence="10">BazhouSP</strain>
    </source>
</reference>
<evidence type="ECO:0000313" key="10">
    <source>
        <dbReference type="EMBL" id="KAI1708825.1"/>
    </source>
</evidence>
<dbReference type="GO" id="GO:0097354">
    <property type="term" value="P:prenylation"/>
    <property type="evidence" value="ECO:0007669"/>
    <property type="project" value="UniProtKB-UniRule"/>
</dbReference>
<evidence type="ECO:0000256" key="4">
    <source>
        <dbReference type="ARBA" id="ARBA00022602"/>
    </source>
</evidence>
<evidence type="ECO:0000256" key="9">
    <source>
        <dbReference type="RuleBase" id="RU367120"/>
    </source>
</evidence>
<dbReference type="Gene3D" id="1.25.40.120">
    <property type="entry name" value="Protein prenylyltransferase"/>
    <property type="match status" value="1"/>
</dbReference>
<evidence type="ECO:0000256" key="5">
    <source>
        <dbReference type="ARBA" id="ARBA00022679"/>
    </source>
</evidence>
<dbReference type="PANTHER" id="PTHR11129:SF2">
    <property type="entry name" value="GERANYLGERANYL TRANSFERASE TYPE-2 SUBUNIT ALPHA"/>
    <property type="match status" value="1"/>
</dbReference>
<keyword evidence="5 9" id="KW-0808">Transferase</keyword>
<accession>A0AAD4R465</accession>
<dbReference type="AlphaFoldDB" id="A0AAD4R465"/>
<comment type="catalytic activity">
    <reaction evidence="8 9">
        <text>geranylgeranyl diphosphate + L-cysteinyl-[protein] = S-geranylgeranyl-L-cysteinyl-[protein] + diphosphate</text>
        <dbReference type="Rhea" id="RHEA:21240"/>
        <dbReference type="Rhea" id="RHEA-COMP:10131"/>
        <dbReference type="Rhea" id="RHEA-COMP:11537"/>
        <dbReference type="ChEBI" id="CHEBI:29950"/>
        <dbReference type="ChEBI" id="CHEBI:33019"/>
        <dbReference type="ChEBI" id="CHEBI:57533"/>
        <dbReference type="ChEBI" id="CHEBI:86021"/>
        <dbReference type="EC" id="2.5.1.60"/>
    </reaction>
</comment>
<evidence type="ECO:0000256" key="2">
    <source>
        <dbReference type="ARBA" id="ARBA00012656"/>
    </source>
</evidence>
<comment type="caution">
    <text evidence="10">The sequence shown here is derived from an EMBL/GenBank/DDBJ whole genome shotgun (WGS) entry which is preliminary data.</text>
</comment>
<dbReference type="Pfam" id="PF01239">
    <property type="entry name" value="PPTA"/>
    <property type="match status" value="4"/>
</dbReference>
<dbReference type="InterPro" id="IPR002088">
    <property type="entry name" value="Prenyl_trans_a"/>
</dbReference>
<keyword evidence="4 9" id="KW-0637">Prenyltransferase</keyword>
<sequence>MHNVKKTPATEIYDAIAEKKREEKKKIYLELSDKIFSKREKNELDDELLELTGEVLKKNPDIYTFWNIRRQVVVLKLSQKRESEPDSSGEKPDESLIKLFNDELDLTKDALFKNPKSYGAWHHRFWICKNHPKPDYKKELELCEKALSIDGRNFHTWDHRRSIAKLANLSDEDELKFSDTMIERNPSNYSAWHYRGVLLPRINPDTTGVGNQKMLISEECLQDEFEKTEKVCAMNSEDQTAWTYCRWLCEVTCPNGIPCVRDGPRKALERLVEVCEELMKIEDDNPWEIIALARAKLFLNGSNEETLQSLKELYEKVKKLDPQRKAMYDELLSKFPAKSQKIL</sequence>
<evidence type="ECO:0000256" key="6">
    <source>
        <dbReference type="ARBA" id="ARBA00022737"/>
    </source>
</evidence>
<dbReference type="EMBL" id="JAKKPZ010000033">
    <property type="protein sequence ID" value="KAI1708825.1"/>
    <property type="molecule type" value="Genomic_DNA"/>
</dbReference>
<dbReference type="Proteomes" id="UP001201812">
    <property type="component" value="Unassembled WGS sequence"/>
</dbReference>
<dbReference type="EC" id="2.5.1.60" evidence="2 9"/>
<organism evidence="10 11">
    <name type="scientific">Ditylenchus destructor</name>
    <dbReference type="NCBI Taxonomy" id="166010"/>
    <lineage>
        <taxon>Eukaryota</taxon>
        <taxon>Metazoa</taxon>
        <taxon>Ecdysozoa</taxon>
        <taxon>Nematoda</taxon>
        <taxon>Chromadorea</taxon>
        <taxon>Rhabditida</taxon>
        <taxon>Tylenchina</taxon>
        <taxon>Tylenchomorpha</taxon>
        <taxon>Sphaerularioidea</taxon>
        <taxon>Anguinidae</taxon>
        <taxon>Anguininae</taxon>
        <taxon>Ditylenchus</taxon>
    </lineage>
</organism>